<evidence type="ECO:0000313" key="3">
    <source>
        <dbReference type="Proteomes" id="UP000271162"/>
    </source>
</evidence>
<evidence type="ECO:0000256" key="1">
    <source>
        <dbReference type="SAM" id="MobiDB-lite"/>
    </source>
</evidence>
<dbReference type="STRING" id="27835.A0A0N4YH70"/>
<dbReference type="OMA" id="RAMIELW"/>
<sequence>MSFLGAVYINAELEGGNSYRVPFHISADKTEKIILGTNALNKLGVKISISKNDENSVAQEAVSGRKVVVVGRVYIPPLDSAWVQVRCEDEEEETVDRVIWPNTSNITPGVYRIRGQSTTLSVVNDTDQSLILKEGENVGKWGTEKWHQRWDEINPLMVDNKEALSKDERGAVIASASDKGNVQFECADGCFKDVKLGDIAGMSLPGAFARKPFTDVWSAWKLCSIFVRADITLPQKIKLHKDGAVCLHAEALRHILRLAYDRCLDWTEFVCSNTMIEKHAAVEDNCIVDFYRSAFKSLKEDLSEEEKGDRRKKEGPVGYAAPEAAALLERDGPRGNLITKVTQSYARLREVLATWEKFGTWIIVYPMVDVGEVEVLKDIINLVKNHLEEGGIVVTAWTPITEQNLSKWRAMIELWNTLDATFQRFAAAGPMIPTASSPIVDGKLFLEAECPEGSAQFYKTYGGVSAAKHLYDAIRKKAPSARLPEMANLENVSMGASTPRRGGMWERRSSPPRKQRRQL</sequence>
<gene>
    <name evidence="2" type="ORF">NBR_LOCUS16189</name>
</gene>
<feature type="compositionally biased region" description="Basic residues" evidence="1">
    <location>
        <begin position="510"/>
        <end position="519"/>
    </location>
</feature>
<accession>A0A0N4YH70</accession>
<dbReference type="WBParaSite" id="NBR_0001618801-mRNA-1">
    <property type="protein sequence ID" value="NBR_0001618801-mRNA-1"/>
    <property type="gene ID" value="NBR_0001618801"/>
</dbReference>
<name>A0A0N4YH70_NIPBR</name>
<protein>
    <submittedName>
        <fullName evidence="4">GH10 domain-containing protein</fullName>
    </submittedName>
</protein>
<evidence type="ECO:0000313" key="4">
    <source>
        <dbReference type="WBParaSite" id="NBR_0001618801-mRNA-1"/>
    </source>
</evidence>
<keyword evidence="3" id="KW-1185">Reference proteome</keyword>
<reference evidence="2 3" key="2">
    <citation type="submission" date="2018-11" db="EMBL/GenBank/DDBJ databases">
        <authorList>
            <consortium name="Pathogen Informatics"/>
        </authorList>
    </citation>
    <scope>NUCLEOTIDE SEQUENCE [LARGE SCALE GENOMIC DNA]</scope>
</reference>
<dbReference type="AlphaFoldDB" id="A0A0N4YH70"/>
<dbReference type="Proteomes" id="UP000271162">
    <property type="component" value="Unassembled WGS sequence"/>
</dbReference>
<feature type="region of interest" description="Disordered" evidence="1">
    <location>
        <begin position="491"/>
        <end position="519"/>
    </location>
</feature>
<evidence type="ECO:0000313" key="2">
    <source>
        <dbReference type="EMBL" id="VDL79784.1"/>
    </source>
</evidence>
<reference evidence="4" key="1">
    <citation type="submission" date="2017-02" db="UniProtKB">
        <authorList>
            <consortium name="WormBaseParasite"/>
        </authorList>
    </citation>
    <scope>IDENTIFICATION</scope>
</reference>
<proteinExistence type="predicted"/>
<dbReference type="EMBL" id="UYSL01022081">
    <property type="protein sequence ID" value="VDL79784.1"/>
    <property type="molecule type" value="Genomic_DNA"/>
</dbReference>
<organism evidence="4">
    <name type="scientific">Nippostrongylus brasiliensis</name>
    <name type="common">Rat hookworm</name>
    <dbReference type="NCBI Taxonomy" id="27835"/>
    <lineage>
        <taxon>Eukaryota</taxon>
        <taxon>Metazoa</taxon>
        <taxon>Ecdysozoa</taxon>
        <taxon>Nematoda</taxon>
        <taxon>Chromadorea</taxon>
        <taxon>Rhabditida</taxon>
        <taxon>Rhabditina</taxon>
        <taxon>Rhabditomorpha</taxon>
        <taxon>Strongyloidea</taxon>
        <taxon>Heligmosomidae</taxon>
        <taxon>Nippostrongylus</taxon>
    </lineage>
</organism>